<dbReference type="InterPro" id="IPR002513">
    <property type="entry name" value="Tn3_Tnp_DDE_dom"/>
</dbReference>
<evidence type="ECO:0000259" key="1">
    <source>
        <dbReference type="Pfam" id="PF01526"/>
    </source>
</evidence>
<dbReference type="Proteomes" id="UP001500064">
    <property type="component" value="Unassembled WGS sequence"/>
</dbReference>
<evidence type="ECO:0000313" key="3">
    <source>
        <dbReference type="Proteomes" id="UP001500064"/>
    </source>
</evidence>
<evidence type="ECO:0000313" key="2">
    <source>
        <dbReference type="EMBL" id="GAA1643817.1"/>
    </source>
</evidence>
<gene>
    <name evidence="2" type="ORF">GCM10009733_046130</name>
</gene>
<proteinExistence type="predicted"/>
<reference evidence="2 3" key="1">
    <citation type="journal article" date="2019" name="Int. J. Syst. Evol. Microbiol.">
        <title>The Global Catalogue of Microorganisms (GCM) 10K type strain sequencing project: providing services to taxonomists for standard genome sequencing and annotation.</title>
        <authorList>
            <consortium name="The Broad Institute Genomics Platform"/>
            <consortium name="The Broad Institute Genome Sequencing Center for Infectious Disease"/>
            <person name="Wu L."/>
            <person name="Ma J."/>
        </authorList>
    </citation>
    <scope>NUCLEOTIDE SEQUENCE [LARGE SCALE GENOMIC DNA]</scope>
    <source>
        <strain evidence="2 3">JCM 13929</strain>
    </source>
</reference>
<dbReference type="EMBL" id="BAAAMU010000033">
    <property type="protein sequence ID" value="GAA1643817.1"/>
    <property type="molecule type" value="Genomic_DNA"/>
</dbReference>
<sequence>MLCLHILQSCLGLVNTLMIQDTLALPEWQGELTDADRRGLTPIFPSNMTPYGEIQLRTDRRLELTDLSAPGR</sequence>
<organism evidence="2 3">
    <name type="scientific">Nonomuraea maheshkhaliensis</name>
    <dbReference type="NCBI Taxonomy" id="419590"/>
    <lineage>
        <taxon>Bacteria</taxon>
        <taxon>Bacillati</taxon>
        <taxon>Actinomycetota</taxon>
        <taxon>Actinomycetes</taxon>
        <taxon>Streptosporangiales</taxon>
        <taxon>Streptosporangiaceae</taxon>
        <taxon>Nonomuraea</taxon>
    </lineage>
</organism>
<protein>
    <recommendedName>
        <fullName evidence="1">Tn3 transposase DDE domain-containing protein</fullName>
    </recommendedName>
</protein>
<keyword evidence="3" id="KW-1185">Reference proteome</keyword>
<dbReference type="Pfam" id="PF01526">
    <property type="entry name" value="DDE_Tnp_Tn3"/>
    <property type="match status" value="1"/>
</dbReference>
<comment type="caution">
    <text evidence="2">The sequence shown here is derived from an EMBL/GenBank/DDBJ whole genome shotgun (WGS) entry which is preliminary data.</text>
</comment>
<feature type="domain" description="Tn3 transposase DDE" evidence="1">
    <location>
        <begin position="2"/>
        <end position="53"/>
    </location>
</feature>
<accession>A0ABN2FF51</accession>
<name>A0ABN2FF51_9ACTN</name>